<evidence type="ECO:0000313" key="2">
    <source>
        <dbReference type="Proteomes" id="UP000314980"/>
    </source>
</evidence>
<accession>A0A4W6ELD2</accession>
<dbReference type="InParanoid" id="A0A4W6ELD2"/>
<reference evidence="2" key="1">
    <citation type="submission" date="2015-09" db="EMBL/GenBank/DDBJ databases">
        <authorList>
            <person name="Sai Rama Sridatta P."/>
        </authorList>
    </citation>
    <scope>NUCLEOTIDE SEQUENCE [LARGE SCALE GENOMIC DNA]</scope>
</reference>
<evidence type="ECO:0000313" key="1">
    <source>
        <dbReference type="Ensembl" id="ENSLCAP00010037992.1"/>
    </source>
</evidence>
<keyword evidence="2" id="KW-1185">Reference proteome</keyword>
<dbReference type="AlphaFoldDB" id="A0A4W6ELD2"/>
<dbReference type="Proteomes" id="UP000314980">
    <property type="component" value="Unassembled WGS sequence"/>
</dbReference>
<sequence>RSFLPFYVLTSDLHHIVLGLHHQLLRREVVDIQGHLPAGTSLLGHHGSGVHHGGMGDHAVLRHGGHAEGLVEDAAALVPVTEWVPAWGAEQGERDMSLSHGLFWNKRQVCSHFLLRTQTRFYMVKNEQQCFSLEFM</sequence>
<dbReference type="GeneTree" id="ENSGT00980000199127"/>
<reference evidence="1" key="3">
    <citation type="submission" date="2025-09" db="UniProtKB">
        <authorList>
            <consortium name="Ensembl"/>
        </authorList>
    </citation>
    <scope>IDENTIFICATION</scope>
</reference>
<reference evidence="1" key="2">
    <citation type="submission" date="2025-08" db="UniProtKB">
        <authorList>
            <consortium name="Ensembl"/>
        </authorList>
    </citation>
    <scope>IDENTIFICATION</scope>
</reference>
<name>A0A4W6ELD2_LATCA</name>
<protein>
    <submittedName>
        <fullName evidence="1">Uncharacterized protein</fullName>
    </submittedName>
</protein>
<dbReference type="Ensembl" id="ENSLCAT00010038895.1">
    <property type="protein sequence ID" value="ENSLCAP00010037992.1"/>
    <property type="gene ID" value="ENSLCAG00010017789.1"/>
</dbReference>
<proteinExistence type="predicted"/>
<organism evidence="1 2">
    <name type="scientific">Lates calcarifer</name>
    <name type="common">Barramundi</name>
    <name type="synonym">Holocentrus calcarifer</name>
    <dbReference type="NCBI Taxonomy" id="8187"/>
    <lineage>
        <taxon>Eukaryota</taxon>
        <taxon>Metazoa</taxon>
        <taxon>Chordata</taxon>
        <taxon>Craniata</taxon>
        <taxon>Vertebrata</taxon>
        <taxon>Euteleostomi</taxon>
        <taxon>Actinopterygii</taxon>
        <taxon>Neopterygii</taxon>
        <taxon>Teleostei</taxon>
        <taxon>Neoteleostei</taxon>
        <taxon>Acanthomorphata</taxon>
        <taxon>Carangaria</taxon>
        <taxon>Carangaria incertae sedis</taxon>
        <taxon>Centropomidae</taxon>
        <taxon>Lates</taxon>
    </lineage>
</organism>